<dbReference type="PIRSF" id="PIRSF001400">
    <property type="entry name" value="Enolase"/>
    <property type="match status" value="1"/>
</dbReference>
<evidence type="ECO:0000256" key="9">
    <source>
        <dbReference type="HAMAP-Rule" id="MF_00318"/>
    </source>
</evidence>
<keyword evidence="8 9" id="KW-0456">Lyase</keyword>
<feature type="binding site" evidence="11">
    <location>
        <position position="154"/>
    </location>
    <ligand>
        <name>substrate</name>
    </ligand>
</feature>
<dbReference type="PRINTS" id="PR00148">
    <property type="entry name" value="ENOLASE"/>
</dbReference>
<feature type="binding site" evidence="9">
    <location>
        <position position="351"/>
    </location>
    <ligand>
        <name>(2R)-2-phosphoglycerate</name>
        <dbReference type="ChEBI" id="CHEBI:58289"/>
    </ligand>
</feature>
<evidence type="ECO:0000256" key="8">
    <source>
        <dbReference type="ARBA" id="ARBA00023239"/>
    </source>
</evidence>
<dbReference type="EMBL" id="PEYC01000024">
    <property type="protein sequence ID" value="PIS40158.1"/>
    <property type="molecule type" value="Genomic_DNA"/>
</dbReference>
<dbReference type="Gene3D" id="3.20.20.120">
    <property type="entry name" value="Enolase-like C-terminal domain"/>
    <property type="match status" value="1"/>
</dbReference>
<comment type="pathway">
    <text evidence="1 9">Carbohydrate degradation; glycolysis; pyruvate from D-glyceraldehyde 3-phosphate: step 4/5.</text>
</comment>
<protein>
    <recommendedName>
        <fullName evidence="4 9">Enolase</fullName>
        <ecNumber evidence="3 9">4.2.1.11</ecNumber>
    </recommendedName>
    <alternativeName>
        <fullName evidence="9">2-phospho-D-glycerate hydro-lyase</fullName>
    </alternativeName>
    <alternativeName>
        <fullName evidence="9">2-phosphoglycerate dehydratase</fullName>
    </alternativeName>
</protein>
<feature type="binding site" evidence="9 12">
    <location>
        <position position="296"/>
    </location>
    <ligand>
        <name>Mg(2+)</name>
        <dbReference type="ChEBI" id="CHEBI:18420"/>
    </ligand>
</feature>
<dbReference type="AlphaFoldDB" id="A0A2H0YNU9"/>
<dbReference type="GO" id="GO:0004634">
    <property type="term" value="F:phosphopyruvate hydratase activity"/>
    <property type="evidence" value="ECO:0007669"/>
    <property type="project" value="UniProtKB-UniRule"/>
</dbReference>
<comment type="cofactor">
    <cofactor evidence="12">
        <name>Mg(2+)</name>
        <dbReference type="ChEBI" id="CHEBI:18420"/>
    </cofactor>
    <text evidence="12">Mg(2+) is required for catalysis and for stabilizing the dimer.</text>
</comment>
<dbReference type="GO" id="GO:0009986">
    <property type="term" value="C:cell surface"/>
    <property type="evidence" value="ECO:0007669"/>
    <property type="project" value="UniProtKB-SubCell"/>
</dbReference>
<feature type="domain" description="Enolase N-terminal" evidence="14">
    <location>
        <begin position="2"/>
        <end position="120"/>
    </location>
</feature>
<keyword evidence="15" id="KW-0670">Pyruvate</keyword>
<comment type="cofactor">
    <cofactor evidence="9">
        <name>Mg(2+)</name>
        <dbReference type="ChEBI" id="CHEBI:18420"/>
    </cofactor>
    <text evidence="9">Binds a second Mg(2+) ion via substrate during catalysis.</text>
</comment>
<dbReference type="SFLD" id="SFLDS00001">
    <property type="entry name" value="Enolase"/>
    <property type="match status" value="1"/>
</dbReference>
<dbReference type="GO" id="GO:0006096">
    <property type="term" value="P:glycolytic process"/>
    <property type="evidence" value="ECO:0007669"/>
    <property type="project" value="UniProtKB-UniRule"/>
</dbReference>
<dbReference type="UniPathway" id="UPA00109">
    <property type="reaction ID" value="UER00187"/>
</dbReference>
<dbReference type="SUPFAM" id="SSF54826">
    <property type="entry name" value="Enolase N-terminal domain-like"/>
    <property type="match status" value="1"/>
</dbReference>
<accession>A0A2H0YNU9</accession>
<comment type="similarity">
    <text evidence="2 9">Belongs to the enolase family.</text>
</comment>
<dbReference type="SUPFAM" id="SSF51604">
    <property type="entry name" value="Enolase C-terminal domain-like"/>
    <property type="match status" value="1"/>
</dbReference>
<evidence type="ECO:0000256" key="1">
    <source>
        <dbReference type="ARBA" id="ARBA00005031"/>
    </source>
</evidence>
<dbReference type="InterPro" id="IPR020810">
    <property type="entry name" value="Enolase_C"/>
</dbReference>
<name>A0A2H0YNU9_9BACT</name>
<gene>
    <name evidence="9" type="primary">eno</name>
    <name evidence="15" type="ORF">COT32_01265</name>
</gene>
<feature type="binding site" evidence="9">
    <location>
        <position position="321"/>
    </location>
    <ligand>
        <name>(2R)-2-phosphoglycerate</name>
        <dbReference type="ChEBI" id="CHEBI:58289"/>
    </ligand>
</feature>
<dbReference type="InterPro" id="IPR029017">
    <property type="entry name" value="Enolase-like_N"/>
</dbReference>
<evidence type="ECO:0000256" key="6">
    <source>
        <dbReference type="ARBA" id="ARBA00022842"/>
    </source>
</evidence>
<dbReference type="Pfam" id="PF03952">
    <property type="entry name" value="Enolase_N"/>
    <property type="match status" value="1"/>
</dbReference>
<dbReference type="InterPro" id="IPR036849">
    <property type="entry name" value="Enolase-like_C_sf"/>
</dbReference>
<feature type="binding site" evidence="9 12">
    <location>
        <position position="269"/>
    </location>
    <ligand>
        <name>Mg(2+)</name>
        <dbReference type="ChEBI" id="CHEBI:18420"/>
    </ligand>
</feature>
<evidence type="ECO:0000259" key="13">
    <source>
        <dbReference type="SMART" id="SM01192"/>
    </source>
</evidence>
<evidence type="ECO:0000256" key="2">
    <source>
        <dbReference type="ARBA" id="ARBA00009604"/>
    </source>
</evidence>
<dbReference type="SFLD" id="SFLDG00178">
    <property type="entry name" value="enolase"/>
    <property type="match status" value="1"/>
</dbReference>
<keyword evidence="7 9" id="KW-0324">Glycolysis</keyword>
<dbReference type="PANTHER" id="PTHR11902">
    <property type="entry name" value="ENOLASE"/>
    <property type="match status" value="1"/>
</dbReference>
<evidence type="ECO:0000256" key="5">
    <source>
        <dbReference type="ARBA" id="ARBA00022525"/>
    </source>
</evidence>
<dbReference type="GO" id="GO:0005576">
    <property type="term" value="C:extracellular region"/>
    <property type="evidence" value="ECO:0007669"/>
    <property type="project" value="UniProtKB-SubCell"/>
</dbReference>
<feature type="binding site" evidence="11">
    <location>
        <begin position="348"/>
        <end position="351"/>
    </location>
    <ligand>
        <name>substrate</name>
    </ligand>
</feature>
<evidence type="ECO:0000256" key="10">
    <source>
        <dbReference type="PIRSR" id="PIRSR001400-1"/>
    </source>
</evidence>
<reference evidence="16" key="1">
    <citation type="submission" date="2017-09" db="EMBL/GenBank/DDBJ databases">
        <title>Depth-based differentiation of microbial function through sediment-hosted aquifers and enrichment of novel symbionts in the deep terrestrial subsurface.</title>
        <authorList>
            <person name="Probst A.J."/>
            <person name="Ladd B."/>
            <person name="Jarett J.K."/>
            <person name="Geller-Mcgrath D.E."/>
            <person name="Sieber C.M.K."/>
            <person name="Emerson J.B."/>
            <person name="Anantharaman K."/>
            <person name="Thomas B.C."/>
            <person name="Malmstrom R."/>
            <person name="Stieglmeier M."/>
            <person name="Klingl A."/>
            <person name="Woyke T."/>
            <person name="Ryan C.M."/>
            <person name="Banfield J.F."/>
        </authorList>
    </citation>
    <scope>NUCLEOTIDE SEQUENCE [LARGE SCALE GENOMIC DNA]</scope>
</reference>
<feature type="binding site" evidence="9">
    <location>
        <position position="350"/>
    </location>
    <ligand>
        <name>(2R)-2-phosphoglycerate</name>
        <dbReference type="ChEBI" id="CHEBI:58289"/>
    </ligand>
</feature>
<dbReference type="EC" id="4.2.1.11" evidence="3 9"/>
<comment type="subcellular location">
    <subcellularLocation>
        <location evidence="9">Cytoplasm</location>
    </subcellularLocation>
    <subcellularLocation>
        <location evidence="9">Secreted</location>
    </subcellularLocation>
    <subcellularLocation>
        <location evidence="9">Cell surface</location>
    </subcellularLocation>
    <text evidence="9">Fractions of enolase are present in both the cytoplasm and on the cell surface.</text>
</comment>
<organism evidence="15 16">
    <name type="scientific">Candidatus Nealsonbacteria bacterium CG08_land_8_20_14_0_20_36_22</name>
    <dbReference type="NCBI Taxonomy" id="1974704"/>
    <lineage>
        <taxon>Bacteria</taxon>
        <taxon>Candidatus Nealsoniibacteriota</taxon>
    </lineage>
</organism>
<comment type="catalytic activity">
    <reaction evidence="9">
        <text>(2R)-2-phosphoglycerate = phosphoenolpyruvate + H2O</text>
        <dbReference type="Rhea" id="RHEA:10164"/>
        <dbReference type="ChEBI" id="CHEBI:15377"/>
        <dbReference type="ChEBI" id="CHEBI:58289"/>
        <dbReference type="ChEBI" id="CHEBI:58702"/>
        <dbReference type="EC" id="4.2.1.11"/>
    </reaction>
</comment>
<dbReference type="SFLD" id="SFLDF00002">
    <property type="entry name" value="enolase"/>
    <property type="match status" value="1"/>
</dbReference>
<keyword evidence="9 12" id="KW-0479">Metal-binding</keyword>
<feature type="binding site" evidence="11">
    <location>
        <position position="145"/>
    </location>
    <ligand>
        <name>substrate</name>
    </ligand>
</feature>
<feature type="binding site" evidence="11">
    <location>
        <position position="372"/>
    </location>
    <ligand>
        <name>substrate</name>
    </ligand>
</feature>
<feature type="domain" description="Enolase C-terminal TIM barrel" evidence="13">
    <location>
        <begin position="133"/>
        <end position="396"/>
    </location>
</feature>
<evidence type="ECO:0000256" key="3">
    <source>
        <dbReference type="ARBA" id="ARBA00012058"/>
    </source>
</evidence>
<dbReference type="Proteomes" id="UP000231472">
    <property type="component" value="Unassembled WGS sequence"/>
</dbReference>
<feature type="active site" description="Proton donor" evidence="9 10">
    <location>
        <position position="196"/>
    </location>
</feature>
<dbReference type="Pfam" id="PF00113">
    <property type="entry name" value="Enolase_C"/>
    <property type="match status" value="1"/>
</dbReference>
<keyword evidence="5 9" id="KW-0964">Secreted</keyword>
<comment type="function">
    <text evidence="9">Catalyzes the reversible conversion of 2-phosphoglycerate (2-PG) into phosphoenolpyruvate (PEP). It is essential for the degradation of carbohydrates via glycolysis.</text>
</comment>
<dbReference type="PANTHER" id="PTHR11902:SF1">
    <property type="entry name" value="ENOLASE"/>
    <property type="match status" value="1"/>
</dbReference>
<feature type="binding site" evidence="9">
    <location>
        <position position="372"/>
    </location>
    <ligand>
        <name>(2R)-2-phosphoglycerate</name>
        <dbReference type="ChEBI" id="CHEBI:58289"/>
    </ligand>
</feature>
<comment type="caution">
    <text evidence="15">The sequence shown here is derived from an EMBL/GenBank/DDBJ whole genome shotgun (WGS) entry which is preliminary data.</text>
</comment>
<proteinExistence type="inferred from homology"/>
<sequence>MIKNIKAREILNSKGNFTVEVELETGQGIFRASCPSGASKGINEAVEIKASEAVKNVNEIIGPKLKRKNPLKQKEIDEMMLELDNTENKSKLGANAILPVSLAICRAGAAAKKLPLYQYINELSGGLTFAGFPRPCFNIINGGAHSGSELEIQEFMIVPNREFFSENLKIGSQVYQELKKSLIKIFGKRAINVGDEGGFVPPISLEREALDLLQNTIREYQNTEIGLDCAASQFYKNDHYQIDGTVFSKNGLMNFYQNLIEAYPLIFLEDPFGESDWESFQEITGKFGKKIIIFGDDLLVTNIERVKEAKKKGTCNGAIIKPNQIGTITGTLEVVRLARSFGWKIMVSHRSGETGDDFIADLAVGISADFIKSGAPARGERVAKYNRLLKIENELK</sequence>
<feature type="binding site" evidence="11">
    <location>
        <position position="296"/>
    </location>
    <ligand>
        <name>substrate</name>
    </ligand>
</feature>
<feature type="binding site" evidence="11">
    <location>
        <position position="269"/>
    </location>
    <ligand>
        <name>substrate</name>
    </ligand>
</feature>
<dbReference type="GO" id="GO:0000015">
    <property type="term" value="C:phosphopyruvate hydratase complex"/>
    <property type="evidence" value="ECO:0007669"/>
    <property type="project" value="InterPro"/>
</dbReference>
<evidence type="ECO:0000256" key="11">
    <source>
        <dbReference type="PIRSR" id="PIRSR001400-2"/>
    </source>
</evidence>
<evidence type="ECO:0000313" key="15">
    <source>
        <dbReference type="EMBL" id="PIS40158.1"/>
    </source>
</evidence>
<dbReference type="InterPro" id="IPR020811">
    <property type="entry name" value="Enolase_N"/>
</dbReference>
<dbReference type="SMART" id="SM01192">
    <property type="entry name" value="Enolase_C"/>
    <property type="match status" value="1"/>
</dbReference>
<dbReference type="HAMAP" id="MF_00318">
    <property type="entry name" value="Enolase"/>
    <property type="match status" value="1"/>
</dbReference>
<evidence type="ECO:0000256" key="4">
    <source>
        <dbReference type="ARBA" id="ARBA00017068"/>
    </source>
</evidence>
<feature type="binding site" evidence="9">
    <location>
        <position position="153"/>
    </location>
    <ligand>
        <name>(2R)-2-phosphoglycerate</name>
        <dbReference type="ChEBI" id="CHEBI:58289"/>
    </ligand>
</feature>
<dbReference type="InterPro" id="IPR000941">
    <property type="entry name" value="Enolase"/>
</dbReference>
<evidence type="ECO:0000259" key="14">
    <source>
        <dbReference type="SMART" id="SM01193"/>
    </source>
</evidence>
<feature type="binding site" evidence="9">
    <location>
        <position position="228"/>
    </location>
    <ligand>
        <name>Mg(2+)</name>
        <dbReference type="ChEBI" id="CHEBI:18420"/>
    </ligand>
</feature>
<dbReference type="Gene3D" id="3.30.390.10">
    <property type="entry name" value="Enolase-like, N-terminal domain"/>
    <property type="match status" value="1"/>
</dbReference>
<evidence type="ECO:0000256" key="7">
    <source>
        <dbReference type="ARBA" id="ARBA00023152"/>
    </source>
</evidence>
<dbReference type="CDD" id="cd03313">
    <property type="entry name" value="enolase"/>
    <property type="match status" value="1"/>
</dbReference>
<evidence type="ECO:0000313" key="16">
    <source>
        <dbReference type="Proteomes" id="UP000231472"/>
    </source>
</evidence>
<dbReference type="SMART" id="SM01193">
    <property type="entry name" value="Enolase_N"/>
    <property type="match status" value="1"/>
</dbReference>
<keyword evidence="9" id="KW-0963">Cytoplasm</keyword>
<feature type="active site" description="Proton acceptor" evidence="9 10">
    <location>
        <position position="321"/>
    </location>
</feature>
<evidence type="ECO:0000256" key="12">
    <source>
        <dbReference type="PIRSR" id="PIRSR001400-3"/>
    </source>
</evidence>
<keyword evidence="6 9" id="KW-0460">Magnesium</keyword>
<dbReference type="GO" id="GO:0000287">
    <property type="term" value="F:magnesium ion binding"/>
    <property type="evidence" value="ECO:0007669"/>
    <property type="project" value="UniProtKB-UniRule"/>
</dbReference>